<accession>A0A367XWR0</accession>
<sequence length="93" mass="10753">MCMNKPASEAMELATTTTAISRDLEKQQPLQPHSPQQEKQQAARAPSLYKVLISLNLFSILVLLVIYYVIEMHPNFYTNLNELFHRMEKCNDL</sequence>
<comment type="caution">
    <text evidence="4">The sequence shown here is derived from an EMBL/GenBank/DDBJ whole genome shotgun (WGS) entry which is preliminary data.</text>
</comment>
<keyword evidence="2" id="KW-0472">Membrane</keyword>
<keyword evidence="2" id="KW-1133">Transmembrane helix</keyword>
<feature type="compositionally biased region" description="Polar residues" evidence="1">
    <location>
        <begin position="28"/>
        <end position="40"/>
    </location>
</feature>
<reference evidence="4 5" key="1">
    <citation type="submission" date="2018-06" db="EMBL/GenBank/DDBJ databases">
        <title>Whole genome sequencing of Candida tropicalis (genome annotated by CSBL at Korea University).</title>
        <authorList>
            <person name="Ahn J."/>
        </authorList>
    </citation>
    <scope>NUCLEOTIDE SEQUENCE [LARGE SCALE GENOMIC DNA]</scope>
    <source>
        <strain evidence="4 5">ATCC 20962</strain>
    </source>
</reference>
<feature type="region of interest" description="Disordered" evidence="1">
    <location>
        <begin position="22"/>
        <end position="41"/>
    </location>
</feature>
<keyword evidence="5" id="KW-1185">Reference proteome</keyword>
<dbReference type="EMBL" id="QLNQ01000028">
    <property type="protein sequence ID" value="RCK57341.1"/>
    <property type="molecule type" value="Genomic_DNA"/>
</dbReference>
<proteinExistence type="predicted"/>
<evidence type="ECO:0000256" key="1">
    <source>
        <dbReference type="SAM" id="MobiDB-lite"/>
    </source>
</evidence>
<keyword evidence="2" id="KW-0812">Transmembrane</keyword>
<dbReference type="AlphaFoldDB" id="A0A367XWR0"/>
<dbReference type="Proteomes" id="UP000253472">
    <property type="component" value="Unassembled WGS sequence"/>
</dbReference>
<protein>
    <submittedName>
        <fullName evidence="4">Uncharacterized protein</fullName>
    </submittedName>
</protein>
<feature type="transmembrane region" description="Helical" evidence="2">
    <location>
        <begin position="48"/>
        <end position="70"/>
    </location>
</feature>
<dbReference type="EMBL" id="QLNQ01000028">
    <property type="protein sequence ID" value="RCK58065.1"/>
    <property type="molecule type" value="Genomic_DNA"/>
</dbReference>
<evidence type="ECO:0000313" key="5">
    <source>
        <dbReference type="Proteomes" id="UP000253472"/>
    </source>
</evidence>
<evidence type="ECO:0000313" key="4">
    <source>
        <dbReference type="EMBL" id="RCK58065.1"/>
    </source>
</evidence>
<evidence type="ECO:0000313" key="3">
    <source>
        <dbReference type="EMBL" id="RCK57341.1"/>
    </source>
</evidence>
<organism evidence="4 5">
    <name type="scientific">Candida viswanathii</name>
    <dbReference type="NCBI Taxonomy" id="5486"/>
    <lineage>
        <taxon>Eukaryota</taxon>
        <taxon>Fungi</taxon>
        <taxon>Dikarya</taxon>
        <taxon>Ascomycota</taxon>
        <taxon>Saccharomycotina</taxon>
        <taxon>Pichiomycetes</taxon>
        <taxon>Debaryomycetaceae</taxon>
        <taxon>Candida/Lodderomyces clade</taxon>
        <taxon>Candida</taxon>
    </lineage>
</organism>
<name>A0A367XWR0_9ASCO</name>
<evidence type="ECO:0000256" key="2">
    <source>
        <dbReference type="SAM" id="Phobius"/>
    </source>
</evidence>
<gene>
    <name evidence="3" type="ORF">Cantr_06355</name>
    <name evidence="4" type="ORF">Cantr_06357</name>
</gene>